<accession>A0ABZ2YXI2</accession>
<gene>
    <name evidence="4" type="ORF">WJU22_17615</name>
</gene>
<dbReference type="SMART" id="SM00347">
    <property type="entry name" value="HTH_MARR"/>
    <property type="match status" value="1"/>
</dbReference>
<dbReference type="InterPro" id="IPR036390">
    <property type="entry name" value="WH_DNA-bd_sf"/>
</dbReference>
<dbReference type="Proteomes" id="UP001449657">
    <property type="component" value="Chromosome"/>
</dbReference>
<name>A0ABZ2YXI2_9BACT</name>
<evidence type="ECO:0000256" key="1">
    <source>
        <dbReference type="ARBA" id="ARBA00022679"/>
    </source>
</evidence>
<keyword evidence="5" id="KW-1185">Reference proteome</keyword>
<dbReference type="Pfam" id="PF00583">
    <property type="entry name" value="Acetyltransf_1"/>
    <property type="match status" value="1"/>
</dbReference>
<sequence length="309" mass="36006">MSDLEIISDIRQFNRYYTAQLGLLQQHIFDSEYSLTEIRVLYEINFNRQTTATGIREALQIDAGYLSRILRKLEKAGLVWKHPLPEDGRSSYLTLSDRGRRLMAKMGTLSDDQIRQMLAHLPAADQQTIAVSMRDLRRLLGAPGSEITMEQVEIRTELVPGDLGDIISLHGQLYWKEYGYDVRFEQYVLETLHDYVRAFDPRRDRIFVASSMGRMAGVVAIQHREGKEAQLRWFLIRPEFRGIGLGKALMQRAMDFCREQRFRKVYLLTTNQQTTAAALYKKWGFEKKGSVPEKLWGHDLFEERYECDL</sequence>
<dbReference type="SUPFAM" id="SSF55729">
    <property type="entry name" value="Acyl-CoA N-acyltransferases (Nat)"/>
    <property type="match status" value="1"/>
</dbReference>
<dbReference type="PRINTS" id="PR00598">
    <property type="entry name" value="HTHMARR"/>
</dbReference>
<organism evidence="4 5">
    <name type="scientific">Chitinophaga caseinilytica</name>
    <dbReference type="NCBI Taxonomy" id="2267521"/>
    <lineage>
        <taxon>Bacteria</taxon>
        <taxon>Pseudomonadati</taxon>
        <taxon>Bacteroidota</taxon>
        <taxon>Chitinophagia</taxon>
        <taxon>Chitinophagales</taxon>
        <taxon>Chitinophagaceae</taxon>
        <taxon>Chitinophaga</taxon>
    </lineage>
</organism>
<dbReference type="InterPro" id="IPR050769">
    <property type="entry name" value="NAT_camello-type"/>
</dbReference>
<dbReference type="PROSITE" id="PS51186">
    <property type="entry name" value="GNAT"/>
    <property type="match status" value="1"/>
</dbReference>
<proteinExistence type="predicted"/>
<evidence type="ECO:0000259" key="2">
    <source>
        <dbReference type="PROSITE" id="PS50995"/>
    </source>
</evidence>
<evidence type="ECO:0000313" key="4">
    <source>
        <dbReference type="EMBL" id="WZN44716.1"/>
    </source>
</evidence>
<feature type="domain" description="N-acetyltransferase" evidence="3">
    <location>
        <begin position="152"/>
        <end position="308"/>
    </location>
</feature>
<dbReference type="RefSeq" id="WP_341839484.1">
    <property type="nucleotide sequence ID" value="NZ_CP149792.1"/>
</dbReference>
<dbReference type="EMBL" id="CP150096">
    <property type="protein sequence ID" value="WZN44716.1"/>
    <property type="molecule type" value="Genomic_DNA"/>
</dbReference>
<dbReference type="PROSITE" id="PS50995">
    <property type="entry name" value="HTH_MARR_2"/>
    <property type="match status" value="1"/>
</dbReference>
<dbReference type="InterPro" id="IPR016181">
    <property type="entry name" value="Acyl_CoA_acyltransferase"/>
</dbReference>
<dbReference type="InterPro" id="IPR036388">
    <property type="entry name" value="WH-like_DNA-bd_sf"/>
</dbReference>
<dbReference type="InterPro" id="IPR000182">
    <property type="entry name" value="GNAT_dom"/>
</dbReference>
<dbReference type="PANTHER" id="PTHR13947:SF37">
    <property type="entry name" value="LD18367P"/>
    <property type="match status" value="1"/>
</dbReference>
<dbReference type="InterPro" id="IPR000835">
    <property type="entry name" value="HTH_MarR-typ"/>
</dbReference>
<feature type="domain" description="HTH marR-type" evidence="2">
    <location>
        <begin position="3"/>
        <end position="138"/>
    </location>
</feature>
<keyword evidence="1" id="KW-0808">Transferase</keyword>
<dbReference type="Gene3D" id="1.10.10.10">
    <property type="entry name" value="Winged helix-like DNA-binding domain superfamily/Winged helix DNA-binding domain"/>
    <property type="match status" value="1"/>
</dbReference>
<reference evidence="4 5" key="1">
    <citation type="submission" date="2024-03" db="EMBL/GenBank/DDBJ databases">
        <title>Chitinophaga caseinilytica sp. nov., a casein hydrolysing bacterium isolated from forest soil.</title>
        <authorList>
            <person name="Lee D.S."/>
            <person name="Han D.M."/>
            <person name="Baek J.H."/>
            <person name="Choi D.G."/>
            <person name="Jeon J.H."/>
            <person name="Jeon C.O."/>
        </authorList>
    </citation>
    <scope>NUCLEOTIDE SEQUENCE [LARGE SCALE GENOMIC DNA]</scope>
    <source>
        <strain evidence="4 5">KACC 19118</strain>
    </source>
</reference>
<dbReference type="SUPFAM" id="SSF46785">
    <property type="entry name" value="Winged helix' DNA-binding domain"/>
    <property type="match status" value="1"/>
</dbReference>
<protein>
    <submittedName>
        <fullName evidence="4">Helix-turn-helix domain-containing GNAT family N-acetyltransferase</fullName>
    </submittedName>
</protein>
<dbReference type="Gene3D" id="3.40.630.30">
    <property type="match status" value="1"/>
</dbReference>
<dbReference type="CDD" id="cd04301">
    <property type="entry name" value="NAT_SF"/>
    <property type="match status" value="1"/>
</dbReference>
<dbReference type="PANTHER" id="PTHR13947">
    <property type="entry name" value="GNAT FAMILY N-ACETYLTRANSFERASE"/>
    <property type="match status" value="1"/>
</dbReference>
<evidence type="ECO:0000259" key="3">
    <source>
        <dbReference type="PROSITE" id="PS51186"/>
    </source>
</evidence>
<dbReference type="Pfam" id="PF01047">
    <property type="entry name" value="MarR"/>
    <property type="match status" value="1"/>
</dbReference>
<evidence type="ECO:0000313" key="5">
    <source>
        <dbReference type="Proteomes" id="UP001449657"/>
    </source>
</evidence>